<evidence type="ECO:0000313" key="3">
    <source>
        <dbReference type="EMBL" id="EMP25974.1"/>
    </source>
</evidence>
<accession>M7AN76</accession>
<dbReference type="PANTHER" id="PTHR23075">
    <property type="entry name" value="PUTATIVE ATP-ASE"/>
    <property type="match status" value="1"/>
</dbReference>
<evidence type="ECO:0000313" key="4">
    <source>
        <dbReference type="Proteomes" id="UP000031443"/>
    </source>
</evidence>
<keyword evidence="1" id="KW-0175">Coiled coil</keyword>
<evidence type="ECO:0000256" key="1">
    <source>
        <dbReference type="ARBA" id="ARBA00023054"/>
    </source>
</evidence>
<gene>
    <name evidence="3" type="ORF">UY3_16971</name>
</gene>
<dbReference type="PANTHER" id="PTHR23075:SF0">
    <property type="entry name" value="ATPASE FAMILY AAA DOMAIN-CONTAINING PROTEIN 3"/>
    <property type="match status" value="1"/>
</dbReference>
<dbReference type="AlphaFoldDB" id="M7AN76"/>
<feature type="compositionally biased region" description="Basic and acidic residues" evidence="2">
    <location>
        <begin position="87"/>
        <end position="99"/>
    </location>
</feature>
<evidence type="ECO:0000256" key="2">
    <source>
        <dbReference type="SAM" id="MobiDB-lite"/>
    </source>
</evidence>
<reference evidence="4" key="1">
    <citation type="journal article" date="2013" name="Nat. Genet.">
        <title>The draft genomes of soft-shell turtle and green sea turtle yield insights into the development and evolution of the turtle-specific body plan.</title>
        <authorList>
            <person name="Wang Z."/>
            <person name="Pascual-Anaya J."/>
            <person name="Zadissa A."/>
            <person name="Li W."/>
            <person name="Niimura Y."/>
            <person name="Huang Z."/>
            <person name="Li C."/>
            <person name="White S."/>
            <person name="Xiong Z."/>
            <person name="Fang D."/>
            <person name="Wang B."/>
            <person name="Ming Y."/>
            <person name="Chen Y."/>
            <person name="Zheng Y."/>
            <person name="Kuraku S."/>
            <person name="Pignatelli M."/>
            <person name="Herrero J."/>
            <person name="Beal K."/>
            <person name="Nozawa M."/>
            <person name="Li Q."/>
            <person name="Wang J."/>
            <person name="Zhang H."/>
            <person name="Yu L."/>
            <person name="Shigenobu S."/>
            <person name="Wang J."/>
            <person name="Liu J."/>
            <person name="Flicek P."/>
            <person name="Searle S."/>
            <person name="Wang J."/>
            <person name="Kuratani S."/>
            <person name="Yin Y."/>
            <person name="Aken B."/>
            <person name="Zhang G."/>
            <person name="Irie N."/>
        </authorList>
    </citation>
    <scope>NUCLEOTIDE SEQUENCE [LARGE SCALE GENOMIC DNA]</scope>
</reference>
<dbReference type="Proteomes" id="UP000031443">
    <property type="component" value="Unassembled WGS sequence"/>
</dbReference>
<dbReference type="STRING" id="8469.M7AN76"/>
<organism evidence="3 4">
    <name type="scientific">Chelonia mydas</name>
    <name type="common">Green sea-turtle</name>
    <name type="synonym">Chelonia agassizi</name>
    <dbReference type="NCBI Taxonomy" id="8469"/>
    <lineage>
        <taxon>Eukaryota</taxon>
        <taxon>Metazoa</taxon>
        <taxon>Chordata</taxon>
        <taxon>Craniata</taxon>
        <taxon>Vertebrata</taxon>
        <taxon>Euteleostomi</taxon>
        <taxon>Archelosauria</taxon>
        <taxon>Testudinata</taxon>
        <taxon>Testudines</taxon>
        <taxon>Cryptodira</taxon>
        <taxon>Durocryptodira</taxon>
        <taxon>Americhelydia</taxon>
        <taxon>Chelonioidea</taxon>
        <taxon>Cheloniidae</taxon>
        <taxon>Chelonia</taxon>
    </lineage>
</organism>
<dbReference type="GO" id="GO:0008270">
    <property type="term" value="F:zinc ion binding"/>
    <property type="evidence" value="ECO:0007669"/>
    <property type="project" value="TreeGrafter"/>
</dbReference>
<dbReference type="GO" id="GO:0005739">
    <property type="term" value="C:mitochondrion"/>
    <property type="evidence" value="ECO:0007669"/>
    <property type="project" value="TreeGrafter"/>
</dbReference>
<proteinExistence type="predicted"/>
<dbReference type="EMBL" id="KB585326">
    <property type="protein sequence ID" value="EMP25974.1"/>
    <property type="molecule type" value="Genomic_DNA"/>
</dbReference>
<name>M7AN76_CHEMY</name>
<keyword evidence="4" id="KW-1185">Reference proteome</keyword>
<dbReference type="GO" id="GO:0007005">
    <property type="term" value="P:mitochondrion organization"/>
    <property type="evidence" value="ECO:0007669"/>
    <property type="project" value="TreeGrafter"/>
</dbReference>
<feature type="region of interest" description="Disordered" evidence="2">
    <location>
        <begin position="87"/>
        <end position="111"/>
    </location>
</feature>
<protein>
    <submittedName>
        <fullName evidence="3">ATPase family AAA domain-containing protein 3-B</fullName>
    </submittedName>
</protein>
<sequence length="111" mass="12221">MYFDKHVLKPATEGKQRLKLAQFDYGKKCSEIAKLTEGMSGREISQLAVAWQAAAYASEDGVLTEAMIDARVADALQQHEQKMEWLKAEGTDPNKEAGKSQRLPLPVGTAV</sequence>